<feature type="domain" description="MaoC-like" evidence="1">
    <location>
        <begin position="12"/>
        <end position="110"/>
    </location>
</feature>
<dbReference type="SUPFAM" id="SSF54637">
    <property type="entry name" value="Thioesterase/thiol ester dehydrase-isomerase"/>
    <property type="match status" value="1"/>
</dbReference>
<accession>L9Z7L3</accession>
<sequence length="158" mass="17972">MRYFEDIEVGSTAEFGEYHVTKAEITEFAEQYDPQPFHTDEDAANESAFGELVASGWHTAAISMRMLVDNYLGEQAGMGGRSADELRWERPVTPGETLSLRLEVVDKHCSESDPQRGYVDNYVEVVNQDDEVVLSYTVTGMIERRKDESSRSRHIDDR</sequence>
<dbReference type="GeneID" id="13352900"/>
<reference evidence="2 3" key="1">
    <citation type="journal article" date="2014" name="PLoS Genet.">
        <title>Phylogenetically driven sequencing of extremely halophilic archaea reveals strategies for static and dynamic osmo-response.</title>
        <authorList>
            <person name="Becker E.A."/>
            <person name="Seitzer P.M."/>
            <person name="Tritt A."/>
            <person name="Larsen D."/>
            <person name="Krusor M."/>
            <person name="Yao A.I."/>
            <person name="Wu D."/>
            <person name="Madern D."/>
            <person name="Eisen J.A."/>
            <person name="Darling A.E."/>
            <person name="Facciotti M.T."/>
        </authorList>
    </citation>
    <scope>NUCLEOTIDE SEQUENCE [LARGE SCALE GENOMIC DNA]</scope>
    <source>
        <strain evidence="2 3">JCM 14663</strain>
    </source>
</reference>
<dbReference type="EMBL" id="AOIJ01000041">
    <property type="protein sequence ID" value="ELY81647.1"/>
    <property type="molecule type" value="Genomic_DNA"/>
</dbReference>
<dbReference type="PANTHER" id="PTHR43664:SF1">
    <property type="entry name" value="BETA-METHYLMALYL-COA DEHYDRATASE"/>
    <property type="match status" value="1"/>
</dbReference>
<dbReference type="CDD" id="cd03454">
    <property type="entry name" value="YdeM"/>
    <property type="match status" value="1"/>
</dbReference>
<dbReference type="InterPro" id="IPR029069">
    <property type="entry name" value="HotDog_dom_sf"/>
</dbReference>
<dbReference type="InterPro" id="IPR052342">
    <property type="entry name" value="MCH/BMMD"/>
</dbReference>
<protein>
    <submittedName>
        <fullName evidence="2">MaoC domain protein dehydratase</fullName>
    </submittedName>
</protein>
<gene>
    <name evidence="2" type="ORF">C486_06498</name>
</gene>
<dbReference type="AlphaFoldDB" id="L9Z7L3"/>
<name>L9Z7L3_9EURY</name>
<dbReference type="Gene3D" id="3.10.129.10">
    <property type="entry name" value="Hotdog Thioesterase"/>
    <property type="match status" value="1"/>
</dbReference>
<evidence type="ECO:0000259" key="1">
    <source>
        <dbReference type="Pfam" id="PF01575"/>
    </source>
</evidence>
<comment type="caution">
    <text evidence="2">The sequence shown here is derived from an EMBL/GenBank/DDBJ whole genome shotgun (WGS) entry which is preliminary data.</text>
</comment>
<dbReference type="RefSeq" id="WP_008454201.1">
    <property type="nucleotide sequence ID" value="NZ_AOIJ01000041.1"/>
</dbReference>
<dbReference type="Pfam" id="PF01575">
    <property type="entry name" value="MaoC_dehydratas"/>
    <property type="match status" value="1"/>
</dbReference>
<organism evidence="2 3">
    <name type="scientific">Natrinema gari JCM 14663</name>
    <dbReference type="NCBI Taxonomy" id="1230459"/>
    <lineage>
        <taxon>Archaea</taxon>
        <taxon>Methanobacteriati</taxon>
        <taxon>Methanobacteriota</taxon>
        <taxon>Stenosarchaea group</taxon>
        <taxon>Halobacteria</taxon>
        <taxon>Halobacteriales</taxon>
        <taxon>Natrialbaceae</taxon>
        <taxon>Natrinema</taxon>
    </lineage>
</organism>
<dbReference type="PATRIC" id="fig|1230459.4.peg.1305"/>
<proteinExistence type="predicted"/>
<dbReference type="InterPro" id="IPR002539">
    <property type="entry name" value="MaoC-like_dom"/>
</dbReference>
<keyword evidence="3" id="KW-1185">Reference proteome</keyword>
<evidence type="ECO:0000313" key="2">
    <source>
        <dbReference type="EMBL" id="ELY81647.1"/>
    </source>
</evidence>
<evidence type="ECO:0000313" key="3">
    <source>
        <dbReference type="Proteomes" id="UP000011592"/>
    </source>
</evidence>
<dbReference type="PANTHER" id="PTHR43664">
    <property type="entry name" value="MONOAMINE OXIDASE-RELATED"/>
    <property type="match status" value="1"/>
</dbReference>
<dbReference type="Proteomes" id="UP000011592">
    <property type="component" value="Unassembled WGS sequence"/>
</dbReference>